<dbReference type="Proteomes" id="UP000293142">
    <property type="component" value="Unassembled WGS sequence"/>
</dbReference>
<dbReference type="InterPro" id="IPR015424">
    <property type="entry name" value="PyrdxlP-dep_Trfase"/>
</dbReference>
<accession>A0A4Q9E041</accession>
<dbReference type="OrthoDB" id="9808770at2"/>
<dbReference type="CDD" id="cd07377">
    <property type="entry name" value="WHTH_GntR"/>
    <property type="match status" value="1"/>
</dbReference>
<organism evidence="9 10">
    <name type="scientific">Paenibacillus thalictri</name>
    <dbReference type="NCBI Taxonomy" id="2527873"/>
    <lineage>
        <taxon>Bacteria</taxon>
        <taxon>Bacillati</taxon>
        <taxon>Bacillota</taxon>
        <taxon>Bacilli</taxon>
        <taxon>Bacillales</taxon>
        <taxon>Paenibacillaceae</taxon>
        <taxon>Paenibacillus</taxon>
    </lineage>
</organism>
<evidence type="ECO:0000256" key="3">
    <source>
        <dbReference type="ARBA" id="ARBA00022576"/>
    </source>
</evidence>
<dbReference type="CDD" id="cd00609">
    <property type="entry name" value="AAT_like"/>
    <property type="match status" value="1"/>
</dbReference>
<dbReference type="InterPro" id="IPR036390">
    <property type="entry name" value="WH_DNA-bd_sf"/>
</dbReference>
<comment type="cofactor">
    <cofactor evidence="1">
        <name>pyridoxal 5'-phosphate</name>
        <dbReference type="ChEBI" id="CHEBI:597326"/>
    </cofactor>
</comment>
<keyword evidence="5" id="KW-0805">Transcription regulation</keyword>
<evidence type="ECO:0000256" key="6">
    <source>
        <dbReference type="ARBA" id="ARBA00023125"/>
    </source>
</evidence>
<comment type="similarity">
    <text evidence="2">In the C-terminal section; belongs to the class-I pyridoxal-phosphate-dependent aminotransferase family.</text>
</comment>
<evidence type="ECO:0000256" key="4">
    <source>
        <dbReference type="ARBA" id="ARBA00022898"/>
    </source>
</evidence>
<name>A0A4Q9E041_9BACL</name>
<proteinExistence type="inferred from homology"/>
<keyword evidence="4" id="KW-0663">Pyridoxal phosphate</keyword>
<dbReference type="PANTHER" id="PTHR46577">
    <property type="entry name" value="HTH-TYPE TRANSCRIPTIONAL REGULATORY PROTEIN GABR"/>
    <property type="match status" value="1"/>
</dbReference>
<dbReference type="InterPro" id="IPR015421">
    <property type="entry name" value="PyrdxlP-dep_Trfase_major"/>
</dbReference>
<evidence type="ECO:0000313" key="9">
    <source>
        <dbReference type="EMBL" id="TBL81790.1"/>
    </source>
</evidence>
<dbReference type="PROSITE" id="PS50949">
    <property type="entry name" value="HTH_GNTR"/>
    <property type="match status" value="1"/>
</dbReference>
<evidence type="ECO:0000256" key="2">
    <source>
        <dbReference type="ARBA" id="ARBA00005384"/>
    </source>
</evidence>
<evidence type="ECO:0000259" key="8">
    <source>
        <dbReference type="PROSITE" id="PS50949"/>
    </source>
</evidence>
<keyword evidence="7" id="KW-0804">Transcription</keyword>
<dbReference type="GO" id="GO:0030170">
    <property type="term" value="F:pyridoxal phosphate binding"/>
    <property type="evidence" value="ECO:0007669"/>
    <property type="project" value="InterPro"/>
</dbReference>
<protein>
    <submittedName>
        <fullName evidence="9">PLP-dependent aminotransferase family protein</fullName>
    </submittedName>
</protein>
<dbReference type="GO" id="GO:0008483">
    <property type="term" value="F:transaminase activity"/>
    <property type="evidence" value="ECO:0007669"/>
    <property type="project" value="UniProtKB-KW"/>
</dbReference>
<dbReference type="Gene3D" id="3.40.640.10">
    <property type="entry name" value="Type I PLP-dependent aspartate aminotransferase-like (Major domain)"/>
    <property type="match status" value="1"/>
</dbReference>
<dbReference type="SMART" id="SM00345">
    <property type="entry name" value="HTH_GNTR"/>
    <property type="match status" value="1"/>
</dbReference>
<dbReference type="AlphaFoldDB" id="A0A4Q9E041"/>
<feature type="domain" description="HTH gntR-type" evidence="8">
    <location>
        <begin position="26"/>
        <end position="94"/>
    </location>
</feature>
<dbReference type="SUPFAM" id="SSF46785">
    <property type="entry name" value="Winged helix' DNA-binding domain"/>
    <property type="match status" value="1"/>
</dbReference>
<dbReference type="GO" id="GO:0003700">
    <property type="term" value="F:DNA-binding transcription factor activity"/>
    <property type="evidence" value="ECO:0007669"/>
    <property type="project" value="InterPro"/>
</dbReference>
<comment type="caution">
    <text evidence="9">The sequence shown here is derived from an EMBL/GenBank/DDBJ whole genome shotgun (WGS) entry which is preliminary data.</text>
</comment>
<dbReference type="Pfam" id="PF00155">
    <property type="entry name" value="Aminotran_1_2"/>
    <property type="match status" value="1"/>
</dbReference>
<evidence type="ECO:0000256" key="5">
    <source>
        <dbReference type="ARBA" id="ARBA00023015"/>
    </source>
</evidence>
<dbReference type="GO" id="GO:0003677">
    <property type="term" value="F:DNA binding"/>
    <property type="evidence" value="ECO:0007669"/>
    <property type="project" value="UniProtKB-KW"/>
</dbReference>
<dbReference type="PANTHER" id="PTHR46577:SF1">
    <property type="entry name" value="HTH-TYPE TRANSCRIPTIONAL REGULATORY PROTEIN GABR"/>
    <property type="match status" value="1"/>
</dbReference>
<gene>
    <name evidence="9" type="ORF">EYB31_02005</name>
</gene>
<dbReference type="InterPro" id="IPR036388">
    <property type="entry name" value="WH-like_DNA-bd_sf"/>
</dbReference>
<reference evidence="9 10" key="1">
    <citation type="submission" date="2019-02" db="EMBL/GenBank/DDBJ databases">
        <title>Paenibacillus sp. nov., isolated from surface-sterilized tissue of Thalictrum simplex L.</title>
        <authorList>
            <person name="Tuo L."/>
        </authorList>
    </citation>
    <scope>NUCLEOTIDE SEQUENCE [LARGE SCALE GENOMIC DNA]</scope>
    <source>
        <strain evidence="9 10">N2SHLJ1</strain>
    </source>
</reference>
<dbReference type="InterPro" id="IPR000524">
    <property type="entry name" value="Tscrpt_reg_HTH_GntR"/>
</dbReference>
<dbReference type="PRINTS" id="PR00035">
    <property type="entry name" value="HTHGNTR"/>
</dbReference>
<sequence>MSGPIKLWRWTVLFHVPLQSYMRQYPGKLDALYHALKDMIVKGDIAYGSRLPSSRELARQYELSRGTVNQAYDMLAADGYVSAGVGRGTFAAYAQRHSQPDGTTAQPITFSAWGRRVQESELRRAVVGTPTLYDFHLGSADVEGFPTEAWNRCLFAEAKAASLDPRHVFEPSQGDAGLRRSIAQYLRRARGISAQPEQIVIVNGSMQAIALLAQLLVGTGDGVIVEEPGYGGIGKAVRSAGGSTIAAELDAEGIIPGNWRSKLLFVTPSRQFPTGVVLSLQRRLELLEWARENGAIIIEDDYDSEFRHRGRPVEPLKALDREGRVVYVGSFSKTLPGFIRVGYAVLPEDLVVPMCKAKELFEPQPTGLLEQKALAAFMQSGHYERHMRRMKRLYGRKFIYLRELLHSGLSDCFEWTEGDAGLHIFGWWKGDKHTYAACKTACGRLGVRWSEAVAGGGDGVESAGGNVRYGAYFNFSKLSLEQMEQGVELMRQAKEDLV</sequence>
<keyword evidence="10" id="KW-1185">Reference proteome</keyword>
<keyword evidence="3 9" id="KW-0032">Aminotransferase</keyword>
<evidence type="ECO:0000313" key="10">
    <source>
        <dbReference type="Proteomes" id="UP000293142"/>
    </source>
</evidence>
<evidence type="ECO:0000256" key="7">
    <source>
        <dbReference type="ARBA" id="ARBA00023163"/>
    </source>
</evidence>
<dbReference type="RefSeq" id="WP_131011576.1">
    <property type="nucleotide sequence ID" value="NZ_SIRE01000002.1"/>
</dbReference>
<evidence type="ECO:0000256" key="1">
    <source>
        <dbReference type="ARBA" id="ARBA00001933"/>
    </source>
</evidence>
<dbReference type="Pfam" id="PF00392">
    <property type="entry name" value="GntR"/>
    <property type="match status" value="1"/>
</dbReference>
<dbReference type="InterPro" id="IPR051446">
    <property type="entry name" value="HTH_trans_reg/aminotransferase"/>
</dbReference>
<dbReference type="SUPFAM" id="SSF53383">
    <property type="entry name" value="PLP-dependent transferases"/>
    <property type="match status" value="1"/>
</dbReference>
<dbReference type="EMBL" id="SIRE01000002">
    <property type="protein sequence ID" value="TBL81790.1"/>
    <property type="molecule type" value="Genomic_DNA"/>
</dbReference>
<dbReference type="InterPro" id="IPR004839">
    <property type="entry name" value="Aminotransferase_I/II_large"/>
</dbReference>
<dbReference type="Gene3D" id="1.10.10.10">
    <property type="entry name" value="Winged helix-like DNA-binding domain superfamily/Winged helix DNA-binding domain"/>
    <property type="match status" value="1"/>
</dbReference>
<keyword evidence="6" id="KW-0238">DNA-binding</keyword>
<keyword evidence="9" id="KW-0808">Transferase</keyword>